<comment type="catalytic activity">
    <reaction evidence="15 16">
        <text>UDP-N-acetyl-alpha-D-muramate + NADP(+) = UDP-N-acetyl-3-O-(1-carboxyvinyl)-alpha-D-glucosamine + NADPH + H(+)</text>
        <dbReference type="Rhea" id="RHEA:12248"/>
        <dbReference type="ChEBI" id="CHEBI:15378"/>
        <dbReference type="ChEBI" id="CHEBI:57783"/>
        <dbReference type="ChEBI" id="CHEBI:58349"/>
        <dbReference type="ChEBI" id="CHEBI:68483"/>
        <dbReference type="ChEBI" id="CHEBI:70757"/>
        <dbReference type="EC" id="1.3.1.98"/>
    </reaction>
</comment>
<proteinExistence type="inferred from homology"/>
<dbReference type="InterPro" id="IPR036318">
    <property type="entry name" value="FAD-bd_PCMH-like_sf"/>
</dbReference>
<evidence type="ECO:0000256" key="6">
    <source>
        <dbReference type="ARBA" id="ARBA00022618"/>
    </source>
</evidence>
<dbReference type="Proteomes" id="UP000070226">
    <property type="component" value="Unassembled WGS sequence"/>
</dbReference>
<comment type="pathway">
    <text evidence="4 16">Cell wall biogenesis; peptidoglycan biosynthesis.</text>
</comment>
<keyword evidence="5 16" id="KW-0963">Cytoplasm</keyword>
<evidence type="ECO:0000256" key="7">
    <source>
        <dbReference type="ARBA" id="ARBA00022630"/>
    </source>
</evidence>
<feature type="active site" evidence="16">
    <location>
        <position position="183"/>
    </location>
</feature>
<evidence type="ECO:0000256" key="1">
    <source>
        <dbReference type="ARBA" id="ARBA00001974"/>
    </source>
</evidence>
<keyword evidence="6 16" id="KW-0132">Cell division</keyword>
<evidence type="ECO:0000313" key="19">
    <source>
        <dbReference type="Proteomes" id="UP000070226"/>
    </source>
</evidence>
<gene>
    <name evidence="16" type="primary">murB</name>
    <name evidence="18" type="ORF">HMPREF3233_01652</name>
</gene>
<evidence type="ECO:0000256" key="3">
    <source>
        <dbReference type="ARBA" id="ARBA00004496"/>
    </source>
</evidence>
<dbReference type="GO" id="GO:0009252">
    <property type="term" value="P:peptidoglycan biosynthetic process"/>
    <property type="evidence" value="ECO:0007669"/>
    <property type="project" value="UniProtKB-UniRule"/>
</dbReference>
<dbReference type="InterPro" id="IPR006094">
    <property type="entry name" value="Oxid_FAD_bind_N"/>
</dbReference>
<reference evidence="18 19" key="1">
    <citation type="submission" date="2016-01" db="EMBL/GenBank/DDBJ databases">
        <authorList>
            <person name="Oliw E.H."/>
        </authorList>
    </citation>
    <scope>NUCLEOTIDE SEQUENCE [LARGE SCALE GENOMIC DNA]</scope>
    <source>
        <strain evidence="18 19">CMW7756B</strain>
    </source>
</reference>
<evidence type="ECO:0000256" key="16">
    <source>
        <dbReference type="HAMAP-Rule" id="MF_00037"/>
    </source>
</evidence>
<dbReference type="GO" id="GO:0008360">
    <property type="term" value="P:regulation of cell shape"/>
    <property type="evidence" value="ECO:0007669"/>
    <property type="project" value="UniProtKB-KW"/>
</dbReference>
<dbReference type="InterPro" id="IPR016167">
    <property type="entry name" value="FAD-bd_PCMH_sub1"/>
</dbReference>
<comment type="function">
    <text evidence="2 16">Cell wall formation.</text>
</comment>
<keyword evidence="14 16" id="KW-0961">Cell wall biogenesis/degradation</keyword>
<keyword evidence="10 16" id="KW-0133">Cell shape</keyword>
<dbReference type="Gene3D" id="3.30.43.10">
    <property type="entry name" value="Uridine Diphospho-n-acetylenolpyruvylglucosamine Reductase, domain 2"/>
    <property type="match status" value="1"/>
</dbReference>
<dbReference type="EC" id="1.3.1.98" evidence="16"/>
<keyword evidence="12 16" id="KW-0560">Oxidoreductase</keyword>
<dbReference type="AlphaFoldDB" id="A0A133S1T4"/>
<name>A0A133S1T4_9FIRM</name>
<sequence length="310" mass="33867">MGKNNNHNIKALQTALLETLPSTRVREEEYLRHHTTFKIGGPADLFVEPTTMAELSFALRTIHEFDVPVTIIGCGSNILVKDGGIRGAVVSVRHMTQIMDCNDNVLCIGSGYMLKDASEFAWENGLTGLEFAIGIPGTLGGAVFMNAGAYDGEMSHVVTAVRAVDFQGNIKEYDASHLDFGYRHSVFHDNHEVIGEVIMTLKPGDKNVIKARMDELTEKRESKQPLEFASAGSTFKRPPGYFAGTLIEQTGLKGLSVGDAQVSHKHAGFVINTGSASAKDVLDLIAEVQRRVYDQHGVHLEPEVRMIGED</sequence>
<dbReference type="HAMAP" id="MF_00037">
    <property type="entry name" value="MurB"/>
    <property type="match status" value="1"/>
</dbReference>
<organism evidence="18">
    <name type="scientific">Veillonella atypica</name>
    <dbReference type="NCBI Taxonomy" id="39777"/>
    <lineage>
        <taxon>Bacteria</taxon>
        <taxon>Bacillati</taxon>
        <taxon>Bacillota</taxon>
        <taxon>Negativicutes</taxon>
        <taxon>Veillonellales</taxon>
        <taxon>Veillonellaceae</taxon>
        <taxon>Veillonella</taxon>
    </lineage>
</organism>
<evidence type="ECO:0000256" key="11">
    <source>
        <dbReference type="ARBA" id="ARBA00022984"/>
    </source>
</evidence>
<dbReference type="PROSITE" id="PS51387">
    <property type="entry name" value="FAD_PCMH"/>
    <property type="match status" value="1"/>
</dbReference>
<evidence type="ECO:0000256" key="10">
    <source>
        <dbReference type="ARBA" id="ARBA00022960"/>
    </source>
</evidence>
<dbReference type="Gene3D" id="3.90.78.10">
    <property type="entry name" value="UDP-N-acetylenolpyruvoylglucosamine reductase, C-terminal domain"/>
    <property type="match status" value="1"/>
</dbReference>
<feature type="active site" description="Proton donor" evidence="16">
    <location>
        <position position="233"/>
    </location>
</feature>
<dbReference type="RefSeq" id="WP_005378587.1">
    <property type="nucleotide sequence ID" value="NZ_CALLHQ010000005.1"/>
</dbReference>
<comment type="subcellular location">
    <subcellularLocation>
        <location evidence="3 16">Cytoplasm</location>
    </subcellularLocation>
</comment>
<dbReference type="Pfam" id="PF02873">
    <property type="entry name" value="MurB_C"/>
    <property type="match status" value="1"/>
</dbReference>
<dbReference type="STRING" id="39777.B7L28_06710"/>
<dbReference type="GO" id="GO:0005829">
    <property type="term" value="C:cytosol"/>
    <property type="evidence" value="ECO:0007669"/>
    <property type="project" value="TreeGrafter"/>
</dbReference>
<keyword evidence="9 16" id="KW-0521">NADP</keyword>
<evidence type="ECO:0000256" key="12">
    <source>
        <dbReference type="ARBA" id="ARBA00023002"/>
    </source>
</evidence>
<evidence type="ECO:0000256" key="2">
    <source>
        <dbReference type="ARBA" id="ARBA00003921"/>
    </source>
</evidence>
<dbReference type="Pfam" id="PF01565">
    <property type="entry name" value="FAD_binding_4"/>
    <property type="match status" value="1"/>
</dbReference>
<evidence type="ECO:0000256" key="9">
    <source>
        <dbReference type="ARBA" id="ARBA00022857"/>
    </source>
</evidence>
<evidence type="ECO:0000256" key="13">
    <source>
        <dbReference type="ARBA" id="ARBA00023306"/>
    </source>
</evidence>
<dbReference type="GO" id="GO:0008762">
    <property type="term" value="F:UDP-N-acetylmuramate dehydrogenase activity"/>
    <property type="evidence" value="ECO:0007669"/>
    <property type="project" value="UniProtKB-UniRule"/>
</dbReference>
<comment type="cofactor">
    <cofactor evidence="1 16">
        <name>FAD</name>
        <dbReference type="ChEBI" id="CHEBI:57692"/>
    </cofactor>
</comment>
<keyword evidence="8 16" id="KW-0274">FAD</keyword>
<dbReference type="InterPro" id="IPR036635">
    <property type="entry name" value="MurB_C_sf"/>
</dbReference>
<accession>A0A133S1T4</accession>
<keyword evidence="7 16" id="KW-0285">Flavoprotein</keyword>
<dbReference type="PATRIC" id="fig|39777.7.peg.1618"/>
<evidence type="ECO:0000256" key="5">
    <source>
        <dbReference type="ARBA" id="ARBA00022490"/>
    </source>
</evidence>
<evidence type="ECO:0000259" key="17">
    <source>
        <dbReference type="PROSITE" id="PS51387"/>
    </source>
</evidence>
<dbReference type="GO" id="GO:0071949">
    <property type="term" value="F:FAD binding"/>
    <property type="evidence" value="ECO:0007669"/>
    <property type="project" value="InterPro"/>
</dbReference>
<dbReference type="InterPro" id="IPR011601">
    <property type="entry name" value="MurB_C"/>
</dbReference>
<dbReference type="SUPFAM" id="SSF56194">
    <property type="entry name" value="Uridine diphospho-N-Acetylenolpyruvylglucosamine reductase, MurB, C-terminal domain"/>
    <property type="match status" value="1"/>
</dbReference>
<dbReference type="PANTHER" id="PTHR21071:SF4">
    <property type="entry name" value="UDP-N-ACETYLENOLPYRUVOYLGLUCOSAMINE REDUCTASE"/>
    <property type="match status" value="1"/>
</dbReference>
<dbReference type="Gene3D" id="3.30.465.10">
    <property type="match status" value="1"/>
</dbReference>
<dbReference type="SUPFAM" id="SSF56176">
    <property type="entry name" value="FAD-binding/transporter-associated domain-like"/>
    <property type="match status" value="1"/>
</dbReference>
<evidence type="ECO:0000256" key="14">
    <source>
        <dbReference type="ARBA" id="ARBA00023316"/>
    </source>
</evidence>
<feature type="domain" description="FAD-binding PCMH-type" evidence="17">
    <location>
        <begin position="39"/>
        <end position="204"/>
    </location>
</feature>
<evidence type="ECO:0000313" key="18">
    <source>
        <dbReference type="EMBL" id="KXA62334.1"/>
    </source>
</evidence>
<protein>
    <recommendedName>
        <fullName evidence="16">UDP-N-acetylenolpyruvoylglucosamine reductase</fullName>
        <ecNumber evidence="16">1.3.1.98</ecNumber>
    </recommendedName>
    <alternativeName>
        <fullName evidence="16">UDP-N-acetylmuramate dehydrogenase</fullName>
    </alternativeName>
</protein>
<dbReference type="InterPro" id="IPR016166">
    <property type="entry name" value="FAD-bd_PCMH"/>
</dbReference>
<keyword evidence="13 16" id="KW-0131">Cell cycle</keyword>
<comment type="similarity">
    <text evidence="16">Belongs to the MurB family.</text>
</comment>
<evidence type="ECO:0000256" key="8">
    <source>
        <dbReference type="ARBA" id="ARBA00022827"/>
    </source>
</evidence>
<dbReference type="GO" id="GO:0051301">
    <property type="term" value="P:cell division"/>
    <property type="evidence" value="ECO:0007669"/>
    <property type="project" value="UniProtKB-KW"/>
</dbReference>
<keyword evidence="11 16" id="KW-0573">Peptidoglycan synthesis</keyword>
<dbReference type="UniPathway" id="UPA00219"/>
<evidence type="ECO:0000256" key="4">
    <source>
        <dbReference type="ARBA" id="ARBA00004752"/>
    </source>
</evidence>
<evidence type="ECO:0000256" key="15">
    <source>
        <dbReference type="ARBA" id="ARBA00048914"/>
    </source>
</evidence>
<comment type="caution">
    <text evidence="18">The sequence shown here is derived from an EMBL/GenBank/DDBJ whole genome shotgun (WGS) entry which is preliminary data.</text>
</comment>
<dbReference type="EMBL" id="LRQT01000095">
    <property type="protein sequence ID" value="KXA62334.1"/>
    <property type="molecule type" value="Genomic_DNA"/>
</dbReference>
<feature type="active site" evidence="16">
    <location>
        <position position="303"/>
    </location>
</feature>
<dbReference type="NCBIfam" id="TIGR00179">
    <property type="entry name" value="murB"/>
    <property type="match status" value="1"/>
</dbReference>
<dbReference type="InterPro" id="IPR016169">
    <property type="entry name" value="FAD-bd_PCMH_sub2"/>
</dbReference>
<dbReference type="NCBIfam" id="NF010480">
    <property type="entry name" value="PRK13905.1"/>
    <property type="match status" value="1"/>
</dbReference>
<dbReference type="InterPro" id="IPR003170">
    <property type="entry name" value="MurB"/>
</dbReference>
<dbReference type="PANTHER" id="PTHR21071">
    <property type="entry name" value="UDP-N-ACETYLENOLPYRUVOYLGLUCOSAMINE REDUCTASE"/>
    <property type="match status" value="1"/>
</dbReference>
<dbReference type="GO" id="GO:0071555">
    <property type="term" value="P:cell wall organization"/>
    <property type="evidence" value="ECO:0007669"/>
    <property type="project" value="UniProtKB-KW"/>
</dbReference>